<dbReference type="GO" id="GO:0004748">
    <property type="term" value="F:ribonucleoside-diphosphate reductase activity, thioredoxin disulfide as acceptor"/>
    <property type="evidence" value="ECO:0007669"/>
    <property type="project" value="UniProtKB-EC"/>
</dbReference>
<dbReference type="EMBL" id="KR560069">
    <property type="protein sequence ID" value="AKO61745.1"/>
    <property type="molecule type" value="Genomic_DNA"/>
</dbReference>
<dbReference type="EC" id="1.17.4.1" evidence="3"/>
<evidence type="ECO:0000256" key="5">
    <source>
        <dbReference type="ARBA" id="ARBA00023002"/>
    </source>
</evidence>
<dbReference type="PANTHER" id="PTHR23409:SF18">
    <property type="entry name" value="RIBONUCLEOSIDE-DIPHOSPHATE REDUCTASE SUBUNIT M2"/>
    <property type="match status" value="1"/>
</dbReference>
<evidence type="ECO:0000256" key="2">
    <source>
        <dbReference type="ARBA" id="ARBA00009303"/>
    </source>
</evidence>
<accession>A0A0H4IPT6</accession>
<reference evidence="7 8" key="1">
    <citation type="submission" date="2015-05" db="EMBL/GenBank/DDBJ databases">
        <authorList>
            <person name="Liu X."/>
            <person name="Tong Y."/>
            <person name="Huang Y."/>
            <person name="Fan H."/>
            <person name="An X."/>
            <person name="Mi Z."/>
            <person name="Zhang Z."/>
        </authorList>
    </citation>
    <scope>NUCLEOTIDE SEQUENCE [LARGE SCALE GENOMIC DNA]</scope>
</reference>
<dbReference type="InterPro" id="IPR009078">
    <property type="entry name" value="Ferritin-like_SF"/>
</dbReference>
<dbReference type="GO" id="GO:0046872">
    <property type="term" value="F:metal ion binding"/>
    <property type="evidence" value="ECO:0007669"/>
    <property type="project" value="UniProtKB-KW"/>
</dbReference>
<dbReference type="UniPathway" id="UPA00326"/>
<gene>
    <name evidence="7" type="primary">nrdB</name>
</gene>
<dbReference type="InterPro" id="IPR012348">
    <property type="entry name" value="RNR-like"/>
</dbReference>
<evidence type="ECO:0000313" key="8">
    <source>
        <dbReference type="Proteomes" id="UP000224291"/>
    </source>
</evidence>
<dbReference type="KEGG" id="vg:65066642"/>
<dbReference type="InterPro" id="IPR033909">
    <property type="entry name" value="RNR_small"/>
</dbReference>
<dbReference type="SUPFAM" id="SSF47240">
    <property type="entry name" value="Ferritin-like"/>
    <property type="match status" value="1"/>
</dbReference>
<organism evidence="7 8">
    <name type="scientific">Stenotrophomonas phage IME-SM1</name>
    <dbReference type="NCBI Taxonomy" id="1654717"/>
    <lineage>
        <taxon>Viruses</taxon>
        <taxon>Duplodnaviria</taxon>
        <taxon>Heunggongvirae</taxon>
        <taxon>Uroviricota</taxon>
        <taxon>Caudoviricetes</taxon>
        <taxon>Menderavirus</taxon>
        <taxon>Menderavirus IMESM1</taxon>
    </lineage>
</organism>
<sequence>MSNLNQFNVGVFADYLKRDMFLDDAGVVTLQRFDRVKYPKLKEYEKLCRGFFWVPEEVKLEQDKRDMQQASKAEKHIMTSNILRQTVLDSLQGKAPLTIFGPVASVPELEALLSVWGMFETNLHSTSYSHIIQGAYARPGEVFDHVHEIRQIVEMADSVGKYYNALHKMNCKRELGIEVDKYEHKKAIWMALHASYALEAIRFMASFATTFGLMENKKFIGNGTTVELILQDEMVHTEMCAWIINQIVKDDPDFTKIQQEMADEVYEMYMNVIREEIEWAGYLFQEGPIIGLNEKIVIMFIHWISAIKLKDVGIKYRSPEVPKTHPIPWYEGHVHLKDKQVARQEKEDTSYVIGVLTPEVRYEELRPLE</sequence>
<dbReference type="GeneID" id="65066642"/>
<dbReference type="Gene3D" id="1.10.620.20">
    <property type="entry name" value="Ribonucleotide Reductase, subunit A"/>
    <property type="match status" value="1"/>
</dbReference>
<keyword evidence="6" id="KW-0408">Iron</keyword>
<dbReference type="PANTHER" id="PTHR23409">
    <property type="entry name" value="RIBONUCLEOSIDE-DIPHOSPHATE REDUCTASE SMALL CHAIN"/>
    <property type="match status" value="1"/>
</dbReference>
<comment type="cofactor">
    <cofactor evidence="1">
        <name>Fe cation</name>
        <dbReference type="ChEBI" id="CHEBI:24875"/>
    </cofactor>
</comment>
<evidence type="ECO:0000256" key="4">
    <source>
        <dbReference type="ARBA" id="ARBA00022723"/>
    </source>
</evidence>
<protein>
    <recommendedName>
        <fullName evidence="3">ribonucleoside-diphosphate reductase</fullName>
        <ecNumber evidence="3">1.17.4.1</ecNumber>
    </recommendedName>
</protein>
<keyword evidence="5 7" id="KW-0560">Oxidoreductase</keyword>
<dbReference type="Pfam" id="PF00268">
    <property type="entry name" value="Ribonuc_red_sm"/>
    <property type="match status" value="1"/>
</dbReference>
<proteinExistence type="inferred from homology"/>
<evidence type="ECO:0000256" key="6">
    <source>
        <dbReference type="ARBA" id="ARBA00023004"/>
    </source>
</evidence>
<dbReference type="RefSeq" id="YP_010077938.1">
    <property type="nucleotide sequence ID" value="NC_054952.1"/>
</dbReference>
<dbReference type="InterPro" id="IPR000358">
    <property type="entry name" value="RNR_small_fam"/>
</dbReference>
<evidence type="ECO:0000256" key="1">
    <source>
        <dbReference type="ARBA" id="ARBA00001962"/>
    </source>
</evidence>
<dbReference type="CDD" id="cd01049">
    <property type="entry name" value="RNRR2"/>
    <property type="match status" value="1"/>
</dbReference>
<comment type="similarity">
    <text evidence="2">Belongs to the ribonucleoside diphosphate reductase small chain family.</text>
</comment>
<keyword evidence="8" id="KW-1185">Reference proteome</keyword>
<evidence type="ECO:0000313" key="7">
    <source>
        <dbReference type="EMBL" id="AKO61745.1"/>
    </source>
</evidence>
<dbReference type="Proteomes" id="UP000224291">
    <property type="component" value="Segment"/>
</dbReference>
<dbReference type="GO" id="GO:0009263">
    <property type="term" value="P:deoxyribonucleotide biosynthetic process"/>
    <property type="evidence" value="ECO:0007669"/>
    <property type="project" value="InterPro"/>
</dbReference>
<keyword evidence="4" id="KW-0479">Metal-binding</keyword>
<evidence type="ECO:0000256" key="3">
    <source>
        <dbReference type="ARBA" id="ARBA00012274"/>
    </source>
</evidence>
<name>A0A0H4IPT6_9CAUD</name>